<protein>
    <submittedName>
        <fullName evidence="3">Uncharacterized protein</fullName>
    </submittedName>
</protein>
<evidence type="ECO:0000313" key="1">
    <source>
        <dbReference type="EMBL" id="GBM97213.1"/>
    </source>
</evidence>
<evidence type="ECO:0000313" key="2">
    <source>
        <dbReference type="EMBL" id="GBM97263.1"/>
    </source>
</evidence>
<gene>
    <name evidence="2" type="ORF">AVEN_148450_1</name>
    <name evidence="3" type="ORF">AVEN_244636_1</name>
    <name evidence="1" type="ORF">AVEN_4180_1</name>
</gene>
<sequence length="48" mass="5491">YVNCDKDIMTLKLLTMNFDELIEDKLSGANLSYDGVIPLTQWTPLKET</sequence>
<dbReference type="EMBL" id="BGPR01113856">
    <property type="protein sequence ID" value="GBM99253.1"/>
    <property type="molecule type" value="Genomic_DNA"/>
</dbReference>
<dbReference type="EMBL" id="BGPR01113152">
    <property type="protein sequence ID" value="GBM97213.1"/>
    <property type="molecule type" value="Genomic_DNA"/>
</dbReference>
<dbReference type="Proteomes" id="UP000499080">
    <property type="component" value="Unassembled WGS sequence"/>
</dbReference>
<dbReference type="EMBL" id="BGPR01113170">
    <property type="protein sequence ID" value="GBM97263.1"/>
    <property type="molecule type" value="Genomic_DNA"/>
</dbReference>
<comment type="caution">
    <text evidence="3">The sequence shown here is derived from an EMBL/GenBank/DDBJ whole genome shotgun (WGS) entry which is preliminary data.</text>
</comment>
<accession>A0A4Y2K934</accession>
<organism evidence="3 4">
    <name type="scientific">Araneus ventricosus</name>
    <name type="common">Orbweaver spider</name>
    <name type="synonym">Epeira ventricosa</name>
    <dbReference type="NCBI Taxonomy" id="182803"/>
    <lineage>
        <taxon>Eukaryota</taxon>
        <taxon>Metazoa</taxon>
        <taxon>Ecdysozoa</taxon>
        <taxon>Arthropoda</taxon>
        <taxon>Chelicerata</taxon>
        <taxon>Arachnida</taxon>
        <taxon>Araneae</taxon>
        <taxon>Araneomorphae</taxon>
        <taxon>Entelegynae</taxon>
        <taxon>Araneoidea</taxon>
        <taxon>Araneidae</taxon>
        <taxon>Araneus</taxon>
    </lineage>
</organism>
<keyword evidence="4" id="KW-1185">Reference proteome</keyword>
<evidence type="ECO:0000313" key="3">
    <source>
        <dbReference type="EMBL" id="GBM99253.1"/>
    </source>
</evidence>
<evidence type="ECO:0000313" key="4">
    <source>
        <dbReference type="Proteomes" id="UP000499080"/>
    </source>
</evidence>
<proteinExistence type="predicted"/>
<dbReference type="AlphaFoldDB" id="A0A4Y2K934"/>
<name>A0A4Y2K934_ARAVE</name>
<reference evidence="3 4" key="1">
    <citation type="journal article" date="2019" name="Sci. Rep.">
        <title>Orb-weaving spider Araneus ventricosus genome elucidates the spidroin gene catalogue.</title>
        <authorList>
            <person name="Kono N."/>
            <person name="Nakamura H."/>
            <person name="Ohtoshi R."/>
            <person name="Moran D.A.P."/>
            <person name="Shinohara A."/>
            <person name="Yoshida Y."/>
            <person name="Fujiwara M."/>
            <person name="Mori M."/>
            <person name="Tomita M."/>
            <person name="Arakawa K."/>
        </authorList>
    </citation>
    <scope>NUCLEOTIDE SEQUENCE [LARGE SCALE GENOMIC DNA]</scope>
</reference>
<feature type="non-terminal residue" evidence="3">
    <location>
        <position position="1"/>
    </location>
</feature>